<feature type="transmembrane region" description="Helical" evidence="9">
    <location>
        <begin position="280"/>
        <end position="303"/>
    </location>
</feature>
<dbReference type="InterPro" id="IPR004131">
    <property type="entry name" value="PPase-energised_H-pump"/>
</dbReference>
<feature type="transmembrane region" description="Helical" evidence="9">
    <location>
        <begin position="687"/>
        <end position="707"/>
    </location>
</feature>
<evidence type="ECO:0000256" key="5">
    <source>
        <dbReference type="ARBA" id="ARBA00022967"/>
    </source>
</evidence>
<organism evidence="10">
    <name type="scientific">marine sediment metagenome</name>
    <dbReference type="NCBI Taxonomy" id="412755"/>
    <lineage>
        <taxon>unclassified sequences</taxon>
        <taxon>metagenomes</taxon>
        <taxon>ecological metagenomes</taxon>
    </lineage>
</organism>
<feature type="transmembrane region" description="Helical" evidence="9">
    <location>
        <begin position="98"/>
        <end position="119"/>
    </location>
</feature>
<evidence type="ECO:0000256" key="1">
    <source>
        <dbReference type="ARBA" id="ARBA00004127"/>
    </source>
</evidence>
<reference evidence="10" key="1">
    <citation type="journal article" date="2015" name="Nature">
        <title>Complex archaea that bridge the gap between prokaryotes and eukaryotes.</title>
        <authorList>
            <person name="Spang A."/>
            <person name="Saw J.H."/>
            <person name="Jorgensen S.L."/>
            <person name="Zaremba-Niedzwiedzka K."/>
            <person name="Martijn J."/>
            <person name="Lind A.E."/>
            <person name="van Eijk R."/>
            <person name="Schleper C."/>
            <person name="Guy L."/>
            <person name="Ettema T.J."/>
        </authorList>
    </citation>
    <scope>NUCLEOTIDE SEQUENCE</scope>
</reference>
<keyword evidence="7" id="KW-0406">Ion transport</keyword>
<dbReference type="HAMAP" id="MF_01129">
    <property type="entry name" value="PPase_energized_pump"/>
    <property type="match status" value="1"/>
</dbReference>
<feature type="transmembrane region" description="Helical" evidence="9">
    <location>
        <begin position="170"/>
        <end position="186"/>
    </location>
</feature>
<keyword evidence="3 9" id="KW-0812">Transmembrane</keyword>
<feature type="transmembrane region" description="Helical" evidence="9">
    <location>
        <begin position="394"/>
        <end position="416"/>
    </location>
</feature>
<keyword evidence="8 9" id="KW-0472">Membrane</keyword>
<dbReference type="EMBL" id="LAZR01013532">
    <property type="protein sequence ID" value="KKM21521.1"/>
    <property type="molecule type" value="Genomic_DNA"/>
</dbReference>
<protein>
    <recommendedName>
        <fullName evidence="11">H(+)-exporting diphosphatase</fullName>
    </recommendedName>
</protein>
<feature type="transmembrane region" description="Helical" evidence="9">
    <location>
        <begin position="350"/>
        <end position="373"/>
    </location>
</feature>
<evidence type="ECO:0000256" key="3">
    <source>
        <dbReference type="ARBA" id="ARBA00022692"/>
    </source>
</evidence>
<gene>
    <name evidence="10" type="ORF">LCGC14_1634610</name>
</gene>
<sequence>MAVPNILIVALIAGIISITMALYFRYLVLKEDPGNERMQEVAGYIEEGAKTYIKIQYKILGIFVAVLAVAMLFLPTPFEDSDTYTRLFSGVLNWEQMIAYIIGAVGSMLAGWLGMYVGVKANTRAAQGCTIGTKKGFDVAFFGGAVMGLAVVGVALIGVSTLYWIVPDPMIVLGFSFGASSVALFMKCGGGIFTKTADVGADLVGKAEYDLPEDDPRNPATIADNVGDIVGDIAGMGSDLFDSYVASIVAAMMIAAAFSITTTIVFPFGSIDLTAEGRAVLVVAPIVLCGVGLIASLIGIYLIKLKGSDDPGKALNTGTYLATLIYFGFSALFTFLLSIGLEVAEIGLLWRIWGTSAIGLVGGIILGFTSDYFTRDDKKPTRNIAHAAKEGHAVVILSGFSYGLLSVVPPAIGVIIAMAVAYWLAGFFGVAMAAVGLLSIVGTIVSNDAYGPIVDNARAIAEQGDLGEDVIRTADRLDSAGNTAKAITKGFAIGAANLTVLALLFSFIEEARAKGATINAINLLDVNVLIGAFIGVVIPALFSALLILAVQRNAAKMVDEIRRQFEENPKILSGEEAADFSKTIDIATKGSIRELILPSIISISVPIAVGILFGIAALGAFLAGAILSGFVFAVMMSNSGGAWDNAKKWIEDGNLGGKGTDVHKASITGDTVGDPFKDTAGPSINTLLVVMSLTASIFLGFLLLPIFNDGLGLLSAILSIA</sequence>
<feature type="transmembrane region" description="Helical" evidence="9">
    <location>
        <begin position="621"/>
        <end position="638"/>
    </location>
</feature>
<feature type="transmembrane region" description="Helical" evidence="9">
    <location>
        <begin position="528"/>
        <end position="550"/>
    </location>
</feature>
<proteinExistence type="inferred from homology"/>
<comment type="caution">
    <text evidence="10">The sequence shown here is derived from an EMBL/GenBank/DDBJ whole genome shotgun (WGS) entry which is preliminary data.</text>
</comment>
<evidence type="ECO:0000256" key="2">
    <source>
        <dbReference type="ARBA" id="ARBA00022448"/>
    </source>
</evidence>
<feature type="transmembrane region" description="Helical" evidence="9">
    <location>
        <begin position="244"/>
        <end position="268"/>
    </location>
</feature>
<comment type="subcellular location">
    <subcellularLocation>
        <location evidence="1">Endomembrane system</location>
        <topology evidence="1">Multi-pass membrane protein</topology>
    </subcellularLocation>
</comment>
<accession>A0A0F9I1P4</accession>
<dbReference type="NCBIfam" id="NF001960">
    <property type="entry name" value="PRK00733.3-5"/>
    <property type="match status" value="1"/>
</dbReference>
<feature type="transmembrane region" description="Helical" evidence="9">
    <location>
        <begin position="139"/>
        <end position="164"/>
    </location>
</feature>
<keyword evidence="6 9" id="KW-1133">Transmembrane helix</keyword>
<keyword evidence="5" id="KW-1278">Translocase</keyword>
<evidence type="ECO:0000256" key="7">
    <source>
        <dbReference type="ARBA" id="ARBA00023065"/>
    </source>
</evidence>
<keyword evidence="2" id="KW-0813">Transport</keyword>
<feature type="transmembrane region" description="Helical" evidence="9">
    <location>
        <begin position="422"/>
        <end position="445"/>
    </location>
</feature>
<dbReference type="Pfam" id="PF03030">
    <property type="entry name" value="H_PPase"/>
    <property type="match status" value="1"/>
</dbReference>
<evidence type="ECO:0000256" key="9">
    <source>
        <dbReference type="SAM" id="Phobius"/>
    </source>
</evidence>
<dbReference type="NCBIfam" id="TIGR01104">
    <property type="entry name" value="V_PPase"/>
    <property type="match status" value="1"/>
</dbReference>
<name>A0A0F9I1P4_9ZZZZ</name>
<dbReference type="GO" id="GO:0004427">
    <property type="term" value="F:inorganic diphosphate phosphatase activity"/>
    <property type="evidence" value="ECO:0007669"/>
    <property type="project" value="InterPro"/>
</dbReference>
<feature type="transmembrane region" description="Helical" evidence="9">
    <location>
        <begin position="324"/>
        <end position="344"/>
    </location>
</feature>
<dbReference type="GO" id="GO:0016020">
    <property type="term" value="C:membrane"/>
    <property type="evidence" value="ECO:0007669"/>
    <property type="project" value="InterPro"/>
</dbReference>
<keyword evidence="4" id="KW-0460">Magnesium</keyword>
<evidence type="ECO:0000313" key="10">
    <source>
        <dbReference type="EMBL" id="KKM21521.1"/>
    </source>
</evidence>
<dbReference type="PANTHER" id="PTHR31998">
    <property type="entry name" value="K(+)-INSENSITIVE PYROPHOSPHATE-ENERGIZED PROTON PUMP"/>
    <property type="match status" value="1"/>
</dbReference>
<evidence type="ECO:0000256" key="4">
    <source>
        <dbReference type="ARBA" id="ARBA00022842"/>
    </source>
</evidence>
<dbReference type="PIRSF" id="PIRSF001265">
    <property type="entry name" value="H+-PPase"/>
    <property type="match status" value="1"/>
</dbReference>
<feature type="transmembrane region" description="Helical" evidence="9">
    <location>
        <begin position="595"/>
        <end position="615"/>
    </location>
</feature>
<evidence type="ECO:0008006" key="11">
    <source>
        <dbReference type="Google" id="ProtNLM"/>
    </source>
</evidence>
<dbReference type="GO" id="GO:0012505">
    <property type="term" value="C:endomembrane system"/>
    <property type="evidence" value="ECO:0007669"/>
    <property type="project" value="UniProtKB-SubCell"/>
</dbReference>
<evidence type="ECO:0000256" key="6">
    <source>
        <dbReference type="ARBA" id="ARBA00022989"/>
    </source>
</evidence>
<dbReference type="AlphaFoldDB" id="A0A0F9I1P4"/>
<feature type="transmembrane region" description="Helical" evidence="9">
    <location>
        <begin position="6"/>
        <end position="28"/>
    </location>
</feature>
<feature type="transmembrane region" description="Helical" evidence="9">
    <location>
        <begin position="59"/>
        <end position="78"/>
    </location>
</feature>
<evidence type="ECO:0000256" key="8">
    <source>
        <dbReference type="ARBA" id="ARBA00023136"/>
    </source>
</evidence>
<feature type="transmembrane region" description="Helical" evidence="9">
    <location>
        <begin position="486"/>
        <end position="508"/>
    </location>
</feature>
<dbReference type="GO" id="GO:0009678">
    <property type="term" value="F:diphosphate hydrolysis-driven proton transmembrane transporter activity"/>
    <property type="evidence" value="ECO:0007669"/>
    <property type="project" value="InterPro"/>
</dbReference>